<dbReference type="OrthoDB" id="654804at2"/>
<reference evidence="2 4" key="1">
    <citation type="submission" date="2016-11" db="EMBL/GenBank/DDBJ databases">
        <authorList>
            <person name="Jaros S."/>
            <person name="Januszkiewicz K."/>
            <person name="Wedrychowicz H."/>
        </authorList>
    </citation>
    <scope>NUCLEOTIDE SEQUENCE [LARGE SCALE GENOMIC DNA]</scope>
    <source>
        <strain evidence="2 4">DSM 784</strain>
    </source>
</reference>
<dbReference type="EMBL" id="CP140154">
    <property type="protein sequence ID" value="WQG87558.1"/>
    <property type="molecule type" value="Genomic_DNA"/>
</dbReference>
<feature type="transmembrane region" description="Helical" evidence="1">
    <location>
        <begin position="169"/>
        <end position="200"/>
    </location>
</feature>
<evidence type="ECO:0000313" key="5">
    <source>
        <dbReference type="Proteomes" id="UP001326715"/>
    </source>
</evidence>
<evidence type="ECO:0000256" key="1">
    <source>
        <dbReference type="SAM" id="Phobius"/>
    </source>
</evidence>
<evidence type="ECO:0000313" key="4">
    <source>
        <dbReference type="Proteomes" id="UP000183788"/>
    </source>
</evidence>
<feature type="transmembrane region" description="Helical" evidence="1">
    <location>
        <begin position="138"/>
        <end position="157"/>
    </location>
</feature>
<gene>
    <name evidence="2" type="ORF">SAMN05661012_01613</name>
    <name evidence="3" type="ORF">SR876_21775</name>
</gene>
<evidence type="ECO:0000313" key="3">
    <source>
        <dbReference type="EMBL" id="WQG87558.1"/>
    </source>
</evidence>
<keyword evidence="1" id="KW-1133">Transmembrane helix</keyword>
<dbReference type="AlphaFoldDB" id="A0A1K1NZ15"/>
<name>A0A1K1NZ15_9BACT</name>
<sequence length="243" mass="27462">MRLNIPGFKIYKLKQYQHRDKHRHDTGYTGRITQGGRIYIQKNWYTTISTRSAYIVGCQNTGTIPASIHLHFSVYDRSGHKIDSFTKSSSLLLPGKSTEIPFGIQYDKSFLKLEGAEVYREGTDPVFTPIKRAVPGMLRIKASLVALFLSFVSAMALTEPHTPGVASVFLPLIAITALTMSILNRTPIWLMFIFLLLVPFSGYKPEIAKSIFIVALGYLSLVWNKRGAFKDFLCPYSTPWYLV</sequence>
<dbReference type="RefSeq" id="WP_072358707.1">
    <property type="nucleotide sequence ID" value="NZ_CP139972.1"/>
</dbReference>
<feature type="transmembrane region" description="Helical" evidence="1">
    <location>
        <begin position="207"/>
        <end position="223"/>
    </location>
</feature>
<dbReference type="EMBL" id="FPIZ01000004">
    <property type="protein sequence ID" value="SFW40483.1"/>
    <property type="molecule type" value="Genomic_DNA"/>
</dbReference>
<proteinExistence type="predicted"/>
<dbReference type="Proteomes" id="UP000183788">
    <property type="component" value="Unassembled WGS sequence"/>
</dbReference>
<organism evidence="2 4">
    <name type="scientific">Chitinophaga sancti</name>
    <dbReference type="NCBI Taxonomy" id="1004"/>
    <lineage>
        <taxon>Bacteria</taxon>
        <taxon>Pseudomonadati</taxon>
        <taxon>Bacteroidota</taxon>
        <taxon>Chitinophagia</taxon>
        <taxon>Chitinophagales</taxon>
        <taxon>Chitinophagaceae</taxon>
        <taxon>Chitinophaga</taxon>
    </lineage>
</organism>
<keyword evidence="1" id="KW-0812">Transmembrane</keyword>
<dbReference type="Proteomes" id="UP001326715">
    <property type="component" value="Chromosome"/>
</dbReference>
<reference evidence="3 5" key="2">
    <citation type="submission" date="2023-11" db="EMBL/GenBank/DDBJ databases">
        <title>MicrobeMod: A computational toolkit for identifying prokaryotic methylation and restriction-modification with nanopore sequencing.</title>
        <authorList>
            <person name="Crits-Christoph A."/>
            <person name="Kang S.C."/>
            <person name="Lee H."/>
            <person name="Ostrov N."/>
        </authorList>
    </citation>
    <scope>NUCLEOTIDE SEQUENCE [LARGE SCALE GENOMIC DNA]</scope>
    <source>
        <strain evidence="3 5">ATCC 23090</strain>
    </source>
</reference>
<accession>A0A1K1NZ15</accession>
<keyword evidence="1" id="KW-0472">Membrane</keyword>
<keyword evidence="5" id="KW-1185">Reference proteome</keyword>
<protein>
    <submittedName>
        <fullName evidence="2">Uncharacterized protein</fullName>
    </submittedName>
</protein>
<evidence type="ECO:0000313" key="2">
    <source>
        <dbReference type="EMBL" id="SFW40483.1"/>
    </source>
</evidence>
<dbReference type="STRING" id="1004.SAMN05661012_01613"/>